<dbReference type="PROSITE" id="PS50157">
    <property type="entry name" value="ZINC_FINGER_C2H2_2"/>
    <property type="match status" value="1"/>
</dbReference>
<accession>A0AAV9UEG8</accession>
<keyword evidence="1" id="KW-0863">Zinc-finger</keyword>
<keyword evidence="1" id="KW-0862">Zinc</keyword>
<proteinExistence type="predicted"/>
<feature type="compositionally biased region" description="Polar residues" evidence="2">
    <location>
        <begin position="37"/>
        <end position="61"/>
    </location>
</feature>
<gene>
    <name evidence="4" type="ORF">TWF730_001835</name>
</gene>
<dbReference type="InterPro" id="IPR013087">
    <property type="entry name" value="Znf_C2H2_type"/>
</dbReference>
<comment type="caution">
    <text evidence="4">The sequence shown here is derived from an EMBL/GenBank/DDBJ whole genome shotgun (WGS) entry which is preliminary data.</text>
</comment>
<evidence type="ECO:0000256" key="2">
    <source>
        <dbReference type="SAM" id="MobiDB-lite"/>
    </source>
</evidence>
<evidence type="ECO:0000256" key="1">
    <source>
        <dbReference type="PROSITE-ProRule" id="PRU00042"/>
    </source>
</evidence>
<protein>
    <recommendedName>
        <fullName evidence="3">C2H2-type domain-containing protein</fullName>
    </recommendedName>
</protein>
<dbReference type="Gene3D" id="3.30.160.60">
    <property type="entry name" value="Classic Zinc Finger"/>
    <property type="match status" value="1"/>
</dbReference>
<feature type="region of interest" description="Disordered" evidence="2">
    <location>
        <begin position="1"/>
        <end position="61"/>
    </location>
</feature>
<feature type="compositionally biased region" description="Low complexity" evidence="2">
    <location>
        <begin position="223"/>
        <end position="234"/>
    </location>
</feature>
<dbReference type="EMBL" id="JAVHNS010000011">
    <property type="protein sequence ID" value="KAK6340062.1"/>
    <property type="molecule type" value="Genomic_DNA"/>
</dbReference>
<evidence type="ECO:0000313" key="4">
    <source>
        <dbReference type="EMBL" id="KAK6340062.1"/>
    </source>
</evidence>
<sequence length="402" mass="43749">MSREEPQGPLEGLNGPSISPLSIDGFFSEPRRVLASEASSDPVSQSHVPYQPSLGQGVNTPNRRLSLATIPSQFPAVALSSTPSGIPRRTGESVARREDYNSTVIQDMANLSLLDQQRLIQQPIVTKLDIKDQIKVHTIMLERLKVEQESRIQGFKEHISIAKINQQAVPDPTDDEKSLVEGNGVQKSDKRFECTFKDCKKTFTRDSDRRRHEETTAKHRNLPPSVGVSQGPGPMRTPRQRHMSSENGYRGGEPFARTENAIAHIVGGHRVGRRDSGGSGRGGDIAIPLSTGWGFLTQQGIPYGYAASVTAFTDTIQDIASLELSKGEGLHDSFATLGPLAPNHLPPIPPMLPQTTSQTPTGLDILEENHTGLMSVGYAALINAGDTQQIDSPYPFEPPTIE</sequence>
<reference evidence="4 5" key="1">
    <citation type="submission" date="2019-10" db="EMBL/GenBank/DDBJ databases">
        <authorList>
            <person name="Palmer J.M."/>
        </authorList>
    </citation>
    <scope>NUCLEOTIDE SEQUENCE [LARGE SCALE GENOMIC DNA]</scope>
    <source>
        <strain evidence="4 5">TWF730</strain>
    </source>
</reference>
<keyword evidence="1" id="KW-0479">Metal-binding</keyword>
<evidence type="ECO:0000259" key="3">
    <source>
        <dbReference type="PROSITE" id="PS50157"/>
    </source>
</evidence>
<dbReference type="GO" id="GO:0008270">
    <property type="term" value="F:zinc ion binding"/>
    <property type="evidence" value="ECO:0007669"/>
    <property type="project" value="UniProtKB-KW"/>
</dbReference>
<dbReference type="Proteomes" id="UP001373714">
    <property type="component" value="Unassembled WGS sequence"/>
</dbReference>
<feature type="compositionally biased region" description="Basic and acidic residues" evidence="2">
    <location>
        <begin position="205"/>
        <end position="217"/>
    </location>
</feature>
<organism evidence="4 5">
    <name type="scientific">Orbilia blumenaviensis</name>
    <dbReference type="NCBI Taxonomy" id="1796055"/>
    <lineage>
        <taxon>Eukaryota</taxon>
        <taxon>Fungi</taxon>
        <taxon>Dikarya</taxon>
        <taxon>Ascomycota</taxon>
        <taxon>Pezizomycotina</taxon>
        <taxon>Orbiliomycetes</taxon>
        <taxon>Orbiliales</taxon>
        <taxon>Orbiliaceae</taxon>
        <taxon>Orbilia</taxon>
    </lineage>
</organism>
<feature type="region of interest" description="Disordered" evidence="2">
    <location>
        <begin position="205"/>
        <end position="246"/>
    </location>
</feature>
<keyword evidence="5" id="KW-1185">Reference proteome</keyword>
<evidence type="ECO:0000313" key="5">
    <source>
        <dbReference type="Proteomes" id="UP001373714"/>
    </source>
</evidence>
<feature type="domain" description="C2H2-type" evidence="3">
    <location>
        <begin position="192"/>
        <end position="224"/>
    </location>
</feature>
<dbReference type="AlphaFoldDB" id="A0AAV9UEG8"/>
<name>A0AAV9UEG8_9PEZI</name>